<dbReference type="InterPro" id="IPR010730">
    <property type="entry name" value="HET"/>
</dbReference>
<feature type="non-terminal residue" evidence="2">
    <location>
        <position position="1"/>
    </location>
</feature>
<accession>A0AAN6Q7U0</accession>
<dbReference type="Pfam" id="PF06985">
    <property type="entry name" value="HET"/>
    <property type="match status" value="1"/>
</dbReference>
<feature type="non-terminal residue" evidence="2">
    <location>
        <position position="90"/>
    </location>
</feature>
<dbReference type="AlphaFoldDB" id="A0AAN6Q7U0"/>
<name>A0AAN6Q7U0_9PEZI</name>
<dbReference type="Proteomes" id="UP001305647">
    <property type="component" value="Unassembled WGS sequence"/>
</dbReference>
<organism evidence="2 3">
    <name type="scientific">Parathielavia hyrcaniae</name>
    <dbReference type="NCBI Taxonomy" id="113614"/>
    <lineage>
        <taxon>Eukaryota</taxon>
        <taxon>Fungi</taxon>
        <taxon>Dikarya</taxon>
        <taxon>Ascomycota</taxon>
        <taxon>Pezizomycotina</taxon>
        <taxon>Sordariomycetes</taxon>
        <taxon>Sordariomycetidae</taxon>
        <taxon>Sordariales</taxon>
        <taxon>Chaetomiaceae</taxon>
        <taxon>Parathielavia</taxon>
    </lineage>
</organism>
<reference evidence="2" key="1">
    <citation type="journal article" date="2023" name="Mol. Phylogenet. Evol.">
        <title>Genome-scale phylogeny and comparative genomics of the fungal order Sordariales.</title>
        <authorList>
            <person name="Hensen N."/>
            <person name="Bonometti L."/>
            <person name="Westerberg I."/>
            <person name="Brannstrom I.O."/>
            <person name="Guillou S."/>
            <person name="Cros-Aarteil S."/>
            <person name="Calhoun S."/>
            <person name="Haridas S."/>
            <person name="Kuo A."/>
            <person name="Mondo S."/>
            <person name="Pangilinan J."/>
            <person name="Riley R."/>
            <person name="LaButti K."/>
            <person name="Andreopoulos B."/>
            <person name="Lipzen A."/>
            <person name="Chen C."/>
            <person name="Yan M."/>
            <person name="Daum C."/>
            <person name="Ng V."/>
            <person name="Clum A."/>
            <person name="Steindorff A."/>
            <person name="Ohm R.A."/>
            <person name="Martin F."/>
            <person name="Silar P."/>
            <person name="Natvig D.O."/>
            <person name="Lalanne C."/>
            <person name="Gautier V."/>
            <person name="Ament-Velasquez S.L."/>
            <person name="Kruys A."/>
            <person name="Hutchinson M.I."/>
            <person name="Powell A.J."/>
            <person name="Barry K."/>
            <person name="Miller A.N."/>
            <person name="Grigoriev I.V."/>
            <person name="Debuchy R."/>
            <person name="Gladieux P."/>
            <person name="Hiltunen Thoren M."/>
            <person name="Johannesson H."/>
        </authorList>
    </citation>
    <scope>NUCLEOTIDE SEQUENCE</scope>
    <source>
        <strain evidence="2">CBS 757.83</strain>
    </source>
</reference>
<feature type="domain" description="Heterokaryon incompatibility" evidence="1">
    <location>
        <begin position="1"/>
        <end position="90"/>
    </location>
</feature>
<comment type="caution">
    <text evidence="2">The sequence shown here is derived from an EMBL/GenBank/DDBJ whole genome shotgun (WGS) entry which is preliminary data.</text>
</comment>
<gene>
    <name evidence="2" type="ORF">N658DRAFT_388746</name>
</gene>
<evidence type="ECO:0000313" key="2">
    <source>
        <dbReference type="EMBL" id="KAK4103340.1"/>
    </source>
</evidence>
<sequence length="90" mass="9947">YIALSYSWGNPTARREIVVNGKPACVTENLYAALTHLLGFKGLLASILEECEIWVDALCINQQDAAEKLVQVASMRDVFANAHWVVAWLG</sequence>
<evidence type="ECO:0000259" key="1">
    <source>
        <dbReference type="Pfam" id="PF06985"/>
    </source>
</evidence>
<evidence type="ECO:0000313" key="3">
    <source>
        <dbReference type="Proteomes" id="UP001305647"/>
    </source>
</evidence>
<dbReference type="InterPro" id="IPR052895">
    <property type="entry name" value="HetReg/Transcr_Mod"/>
</dbReference>
<keyword evidence="3" id="KW-1185">Reference proteome</keyword>
<dbReference type="PANTHER" id="PTHR24148:SF79">
    <property type="entry name" value="HETEROKARYON INCOMPATIBILITY DOMAIN-CONTAINING PROTEIN"/>
    <property type="match status" value="1"/>
</dbReference>
<proteinExistence type="predicted"/>
<protein>
    <recommendedName>
        <fullName evidence="1">Heterokaryon incompatibility domain-containing protein</fullName>
    </recommendedName>
</protein>
<dbReference type="EMBL" id="MU863629">
    <property type="protein sequence ID" value="KAK4103340.1"/>
    <property type="molecule type" value="Genomic_DNA"/>
</dbReference>
<reference evidence="2" key="2">
    <citation type="submission" date="2023-05" db="EMBL/GenBank/DDBJ databases">
        <authorList>
            <consortium name="Lawrence Berkeley National Laboratory"/>
            <person name="Steindorff A."/>
            <person name="Hensen N."/>
            <person name="Bonometti L."/>
            <person name="Westerberg I."/>
            <person name="Brannstrom I.O."/>
            <person name="Guillou S."/>
            <person name="Cros-Aarteil S."/>
            <person name="Calhoun S."/>
            <person name="Haridas S."/>
            <person name="Kuo A."/>
            <person name="Mondo S."/>
            <person name="Pangilinan J."/>
            <person name="Riley R."/>
            <person name="Labutti K."/>
            <person name="Andreopoulos B."/>
            <person name="Lipzen A."/>
            <person name="Chen C."/>
            <person name="Yanf M."/>
            <person name="Daum C."/>
            <person name="Ng V."/>
            <person name="Clum A."/>
            <person name="Ohm R."/>
            <person name="Martin F."/>
            <person name="Silar P."/>
            <person name="Natvig D."/>
            <person name="Lalanne C."/>
            <person name="Gautier V."/>
            <person name="Ament-Velasquez S.L."/>
            <person name="Kruys A."/>
            <person name="Hutchinson M.I."/>
            <person name="Powell A.J."/>
            <person name="Barry K."/>
            <person name="Miller A.N."/>
            <person name="Grigoriev I.V."/>
            <person name="Debuchy R."/>
            <person name="Gladieux P."/>
            <person name="Thoren M.H."/>
            <person name="Johannesson H."/>
        </authorList>
    </citation>
    <scope>NUCLEOTIDE SEQUENCE</scope>
    <source>
        <strain evidence="2">CBS 757.83</strain>
    </source>
</reference>
<dbReference type="PANTHER" id="PTHR24148">
    <property type="entry name" value="ANKYRIN REPEAT DOMAIN-CONTAINING PROTEIN 39 HOMOLOG-RELATED"/>
    <property type="match status" value="1"/>
</dbReference>